<protein>
    <submittedName>
        <fullName evidence="2">Uncharacterized protein</fullName>
    </submittedName>
</protein>
<gene>
    <name evidence="2" type="ORF">SEA_SUSHI23_25</name>
</gene>
<evidence type="ECO:0000313" key="2">
    <source>
        <dbReference type="EMBL" id="ASR76458.1"/>
    </source>
</evidence>
<feature type="region of interest" description="Disordered" evidence="1">
    <location>
        <begin position="53"/>
        <end position="80"/>
    </location>
</feature>
<sequence>MNSDNEPQDVFAEDASEIVQTIMLLRIYDVMMCIARAVNPDEAKAVFDAHSAGKTFSPPPSFVMGDEVASNEEESDPDVT</sequence>
<reference evidence="2 3" key="1">
    <citation type="submission" date="2017-06" db="EMBL/GenBank/DDBJ databases">
        <authorList>
            <person name="Mageeney C.M."/>
            <person name="Olugbade I.D."/>
            <person name="Kenna M.A."/>
            <person name="Ware V.C."/>
            <person name="Garlena R.A."/>
            <person name="Russell D.A."/>
            <person name="Pope W.H."/>
            <person name="Jacobs-Sera D."/>
            <person name="Hendrix R.W."/>
            <person name="Hatfull G.F."/>
        </authorList>
    </citation>
    <scope>NUCLEOTIDE SEQUENCE [LARGE SCALE GENOMIC DNA]</scope>
</reference>
<accession>A0A222YWS6</accession>
<feature type="compositionally biased region" description="Acidic residues" evidence="1">
    <location>
        <begin position="69"/>
        <end position="80"/>
    </location>
</feature>
<evidence type="ECO:0000313" key="3">
    <source>
        <dbReference type="Proteomes" id="UP000225758"/>
    </source>
</evidence>
<organism evidence="2 3">
    <name type="scientific">Streptomyces phage Sushi23</name>
    <dbReference type="NCBI Taxonomy" id="2015806"/>
    <lineage>
        <taxon>Viruses</taxon>
        <taxon>Duplodnaviria</taxon>
        <taxon>Heunggongvirae</taxon>
        <taxon>Uroviricota</taxon>
        <taxon>Caudoviricetes</taxon>
        <taxon>Stanwilliamsviridae</taxon>
        <taxon>Boydwoodruffvirinae</taxon>
        <taxon>Samistivirus</taxon>
        <taxon>Samistivirus peebs</taxon>
    </lineage>
</organism>
<proteinExistence type="predicted"/>
<dbReference type="EMBL" id="MF358542">
    <property type="protein sequence ID" value="ASR76458.1"/>
    <property type="molecule type" value="Genomic_DNA"/>
</dbReference>
<evidence type="ECO:0000256" key="1">
    <source>
        <dbReference type="SAM" id="MobiDB-lite"/>
    </source>
</evidence>
<dbReference type="Proteomes" id="UP000225758">
    <property type="component" value="Segment"/>
</dbReference>
<name>A0A222YWS6_9CAUD</name>